<organism evidence="3 4">
    <name type="scientific">Ascobolus immersus RN42</name>
    <dbReference type="NCBI Taxonomy" id="1160509"/>
    <lineage>
        <taxon>Eukaryota</taxon>
        <taxon>Fungi</taxon>
        <taxon>Dikarya</taxon>
        <taxon>Ascomycota</taxon>
        <taxon>Pezizomycotina</taxon>
        <taxon>Pezizomycetes</taxon>
        <taxon>Pezizales</taxon>
        <taxon>Ascobolaceae</taxon>
        <taxon>Ascobolus</taxon>
    </lineage>
</organism>
<dbReference type="InterPro" id="IPR001202">
    <property type="entry name" value="WW_dom"/>
</dbReference>
<proteinExistence type="predicted"/>
<dbReference type="SMART" id="SM00456">
    <property type="entry name" value="WW"/>
    <property type="match status" value="1"/>
</dbReference>
<dbReference type="SUPFAM" id="SSF51045">
    <property type="entry name" value="WW domain"/>
    <property type="match status" value="1"/>
</dbReference>
<evidence type="ECO:0000256" key="1">
    <source>
        <dbReference type="SAM" id="MobiDB-lite"/>
    </source>
</evidence>
<protein>
    <recommendedName>
        <fullName evidence="2">WW domain-containing protein</fullName>
    </recommendedName>
</protein>
<dbReference type="OrthoDB" id="2444812at2759"/>
<dbReference type="Gene3D" id="2.20.70.10">
    <property type="match status" value="1"/>
</dbReference>
<evidence type="ECO:0000313" key="3">
    <source>
        <dbReference type="EMBL" id="RPA87336.1"/>
    </source>
</evidence>
<sequence length="271" mass="30451">MSTTQQKEQSSEPQSPSRSQSVESNDSKHIATGQASEPSNESNRSKEMDKGTQSTGSSSEEEGEVTGNPPLPEGPPPDSTSDGWEAIWDPTHNAYYFYNEFTGETTWTNPRVPEATELPAVSQVAPGTEQPYVDTSQYTPEEYNAYVAAGGAPSDERDFSGLTYYQLQHGITDPSKVTAEDIANSYAQTARFNRFTGKWQMDKKAEDFSDEAKSKRQMTFYFDVDAAANSHDGRSLRAERQQKKLTKKEVKAFKEKRREKKEQKRKAWLKD</sequence>
<name>A0A3N4INN1_ASCIM</name>
<feature type="compositionally biased region" description="Basic and acidic residues" evidence="1">
    <location>
        <begin position="231"/>
        <end position="253"/>
    </location>
</feature>
<feature type="compositionally biased region" description="Pro residues" evidence="1">
    <location>
        <begin position="69"/>
        <end position="78"/>
    </location>
</feature>
<feature type="domain" description="WW" evidence="2">
    <location>
        <begin position="78"/>
        <end position="112"/>
    </location>
</feature>
<evidence type="ECO:0000259" key="2">
    <source>
        <dbReference type="PROSITE" id="PS50020"/>
    </source>
</evidence>
<keyword evidence="4" id="KW-1185">Reference proteome</keyword>
<dbReference type="AlphaFoldDB" id="A0A3N4INN1"/>
<feature type="compositionally biased region" description="Low complexity" evidence="1">
    <location>
        <begin position="1"/>
        <end position="24"/>
    </location>
</feature>
<dbReference type="Pfam" id="PF00397">
    <property type="entry name" value="WW"/>
    <property type="match status" value="1"/>
</dbReference>
<dbReference type="EMBL" id="ML119647">
    <property type="protein sequence ID" value="RPA87336.1"/>
    <property type="molecule type" value="Genomic_DNA"/>
</dbReference>
<dbReference type="InterPro" id="IPR036020">
    <property type="entry name" value="WW_dom_sf"/>
</dbReference>
<feature type="region of interest" description="Disordered" evidence="1">
    <location>
        <begin position="1"/>
        <end position="86"/>
    </location>
</feature>
<gene>
    <name evidence="3" type="ORF">BJ508DRAFT_410844</name>
</gene>
<dbReference type="Proteomes" id="UP000275078">
    <property type="component" value="Unassembled WGS sequence"/>
</dbReference>
<dbReference type="CDD" id="cd00201">
    <property type="entry name" value="WW"/>
    <property type="match status" value="1"/>
</dbReference>
<feature type="compositionally biased region" description="Basic residues" evidence="1">
    <location>
        <begin position="254"/>
        <end position="271"/>
    </location>
</feature>
<feature type="compositionally biased region" description="Polar residues" evidence="1">
    <location>
        <begin position="33"/>
        <end position="42"/>
    </location>
</feature>
<dbReference type="PROSITE" id="PS50020">
    <property type="entry name" value="WW_DOMAIN_2"/>
    <property type="match status" value="1"/>
</dbReference>
<dbReference type="PROSITE" id="PS01159">
    <property type="entry name" value="WW_DOMAIN_1"/>
    <property type="match status" value="1"/>
</dbReference>
<reference evidence="3 4" key="1">
    <citation type="journal article" date="2018" name="Nat. Ecol. Evol.">
        <title>Pezizomycetes genomes reveal the molecular basis of ectomycorrhizal truffle lifestyle.</title>
        <authorList>
            <person name="Murat C."/>
            <person name="Payen T."/>
            <person name="Noel B."/>
            <person name="Kuo A."/>
            <person name="Morin E."/>
            <person name="Chen J."/>
            <person name="Kohler A."/>
            <person name="Krizsan K."/>
            <person name="Balestrini R."/>
            <person name="Da Silva C."/>
            <person name="Montanini B."/>
            <person name="Hainaut M."/>
            <person name="Levati E."/>
            <person name="Barry K.W."/>
            <person name="Belfiori B."/>
            <person name="Cichocki N."/>
            <person name="Clum A."/>
            <person name="Dockter R.B."/>
            <person name="Fauchery L."/>
            <person name="Guy J."/>
            <person name="Iotti M."/>
            <person name="Le Tacon F."/>
            <person name="Lindquist E.A."/>
            <person name="Lipzen A."/>
            <person name="Malagnac F."/>
            <person name="Mello A."/>
            <person name="Molinier V."/>
            <person name="Miyauchi S."/>
            <person name="Poulain J."/>
            <person name="Riccioni C."/>
            <person name="Rubini A."/>
            <person name="Sitrit Y."/>
            <person name="Splivallo R."/>
            <person name="Traeger S."/>
            <person name="Wang M."/>
            <person name="Zifcakova L."/>
            <person name="Wipf D."/>
            <person name="Zambonelli A."/>
            <person name="Paolocci F."/>
            <person name="Nowrousian M."/>
            <person name="Ottonello S."/>
            <person name="Baldrian P."/>
            <person name="Spatafora J.W."/>
            <person name="Henrissat B."/>
            <person name="Nagy L.G."/>
            <person name="Aury J.M."/>
            <person name="Wincker P."/>
            <person name="Grigoriev I.V."/>
            <person name="Bonfante P."/>
            <person name="Martin F.M."/>
        </authorList>
    </citation>
    <scope>NUCLEOTIDE SEQUENCE [LARGE SCALE GENOMIC DNA]</scope>
    <source>
        <strain evidence="3 4">RN42</strain>
    </source>
</reference>
<evidence type="ECO:0000313" key="4">
    <source>
        <dbReference type="Proteomes" id="UP000275078"/>
    </source>
</evidence>
<feature type="region of interest" description="Disordered" evidence="1">
    <location>
        <begin position="231"/>
        <end position="271"/>
    </location>
</feature>
<accession>A0A3N4INN1</accession>